<comment type="caution">
    <text evidence="4">The sequence shown here is derived from an EMBL/GenBank/DDBJ whole genome shotgun (WGS) entry which is preliminary data.</text>
</comment>
<protein>
    <submittedName>
        <fullName evidence="4">SDR family oxidoreductase</fullName>
        <ecNumber evidence="4">1.-.-.-</ecNumber>
    </submittedName>
</protein>
<dbReference type="Gene3D" id="3.40.50.720">
    <property type="entry name" value="NAD(P)-binding Rossmann-like Domain"/>
    <property type="match status" value="1"/>
</dbReference>
<reference evidence="4 5" key="1">
    <citation type="submission" date="2024-03" db="EMBL/GenBank/DDBJ databases">
        <title>Actinomycetospora sp. OC33-EN08, a novel actinomycete isolated from wild orchid (Aerides multiflora).</title>
        <authorList>
            <person name="Suriyachadkun C."/>
        </authorList>
    </citation>
    <scope>NUCLEOTIDE SEQUENCE [LARGE SCALE GENOMIC DNA]</scope>
    <source>
        <strain evidence="4 5">OC33-EN08</strain>
    </source>
</reference>
<sequence length="247" mass="25276">MSDLLHGVVAAVTGASSGIGEATARALAEQGATLALLARREDRLRALADELGGATSVHVVDLADPDAAARVVGEVVDHHGRLDVLVNNAGYGSLAPARGSEFADWRATTAINLDGLLAVTHAALEPLVAAATGPRGVADLVNVSSDAGRRVLPVGAVYAATKHAVGAFSESLRQELASAHVRVGVVEPGITRTELPDKGEGDTPDLSALGELGVLEAADIADAVVYMVTRPARTAVNEILVRPVEQD</sequence>
<keyword evidence="2 4" id="KW-0560">Oxidoreductase</keyword>
<evidence type="ECO:0000256" key="3">
    <source>
        <dbReference type="RuleBase" id="RU000363"/>
    </source>
</evidence>
<dbReference type="PANTHER" id="PTHR44196:SF1">
    <property type="entry name" value="DEHYDROGENASE_REDUCTASE SDR FAMILY MEMBER 7B"/>
    <property type="match status" value="1"/>
</dbReference>
<name>A0ABU8MGN9_9PSEU</name>
<dbReference type="PANTHER" id="PTHR44196">
    <property type="entry name" value="DEHYDROGENASE/REDUCTASE SDR FAMILY MEMBER 7B"/>
    <property type="match status" value="1"/>
</dbReference>
<proteinExistence type="inferred from homology"/>
<dbReference type="Proteomes" id="UP001385809">
    <property type="component" value="Unassembled WGS sequence"/>
</dbReference>
<dbReference type="PRINTS" id="PR00080">
    <property type="entry name" value="SDRFAMILY"/>
</dbReference>
<dbReference type="InterPro" id="IPR002347">
    <property type="entry name" value="SDR_fam"/>
</dbReference>
<evidence type="ECO:0000256" key="1">
    <source>
        <dbReference type="ARBA" id="ARBA00006484"/>
    </source>
</evidence>
<dbReference type="PRINTS" id="PR00081">
    <property type="entry name" value="GDHRDH"/>
</dbReference>
<dbReference type="InterPro" id="IPR036291">
    <property type="entry name" value="NAD(P)-bd_dom_sf"/>
</dbReference>
<dbReference type="RefSeq" id="WP_337693115.1">
    <property type="nucleotide sequence ID" value="NZ_JBBEGN010000001.1"/>
</dbReference>
<dbReference type="Pfam" id="PF00106">
    <property type="entry name" value="adh_short"/>
    <property type="match status" value="1"/>
</dbReference>
<comment type="similarity">
    <text evidence="1 3">Belongs to the short-chain dehydrogenases/reductases (SDR) family.</text>
</comment>
<accession>A0ABU8MGN9</accession>
<dbReference type="GO" id="GO:0016491">
    <property type="term" value="F:oxidoreductase activity"/>
    <property type="evidence" value="ECO:0007669"/>
    <property type="project" value="UniProtKB-KW"/>
</dbReference>
<evidence type="ECO:0000313" key="5">
    <source>
        <dbReference type="Proteomes" id="UP001385809"/>
    </source>
</evidence>
<dbReference type="PROSITE" id="PS00061">
    <property type="entry name" value="ADH_SHORT"/>
    <property type="match status" value="1"/>
</dbReference>
<evidence type="ECO:0000256" key="2">
    <source>
        <dbReference type="ARBA" id="ARBA00023002"/>
    </source>
</evidence>
<dbReference type="InterPro" id="IPR020904">
    <property type="entry name" value="Sc_DH/Rdtase_CS"/>
</dbReference>
<keyword evidence="5" id="KW-1185">Reference proteome</keyword>
<organism evidence="4 5">
    <name type="scientific">Actinomycetospora aurantiaca</name>
    <dbReference type="NCBI Taxonomy" id="3129233"/>
    <lineage>
        <taxon>Bacteria</taxon>
        <taxon>Bacillati</taxon>
        <taxon>Actinomycetota</taxon>
        <taxon>Actinomycetes</taxon>
        <taxon>Pseudonocardiales</taxon>
        <taxon>Pseudonocardiaceae</taxon>
        <taxon>Actinomycetospora</taxon>
    </lineage>
</organism>
<dbReference type="EMBL" id="JBBEGN010000001">
    <property type="protein sequence ID" value="MEJ2866493.1"/>
    <property type="molecule type" value="Genomic_DNA"/>
</dbReference>
<dbReference type="EC" id="1.-.-.-" evidence="4"/>
<evidence type="ECO:0000313" key="4">
    <source>
        <dbReference type="EMBL" id="MEJ2866493.1"/>
    </source>
</evidence>
<gene>
    <name evidence="4" type="ORF">WCD74_01865</name>
</gene>
<dbReference type="SUPFAM" id="SSF51735">
    <property type="entry name" value="NAD(P)-binding Rossmann-fold domains"/>
    <property type="match status" value="1"/>
</dbReference>